<evidence type="ECO:0000256" key="1">
    <source>
        <dbReference type="ARBA" id="ARBA00005156"/>
    </source>
</evidence>
<evidence type="ECO:0000256" key="2">
    <source>
        <dbReference type="ARBA" id="ARBA00012089"/>
    </source>
</evidence>
<evidence type="ECO:0000256" key="7">
    <source>
        <dbReference type="ARBA" id="ARBA00029814"/>
    </source>
</evidence>
<evidence type="ECO:0000256" key="4">
    <source>
        <dbReference type="ARBA" id="ARBA00022598"/>
    </source>
</evidence>
<dbReference type="RefSeq" id="XP_001016762.2">
    <property type="nucleotide sequence ID" value="XM_001016762.2"/>
</dbReference>
<dbReference type="NCBIfam" id="TIGR00290">
    <property type="entry name" value="MJ0570_dom"/>
    <property type="match status" value="1"/>
</dbReference>
<evidence type="ECO:0000256" key="5">
    <source>
        <dbReference type="ARBA" id="ARBA00022741"/>
    </source>
</evidence>
<reference evidence="12" key="1">
    <citation type="journal article" date="2006" name="PLoS Biol.">
        <title>Macronuclear genome sequence of the ciliate Tetrahymena thermophila, a model eukaryote.</title>
        <authorList>
            <person name="Eisen J.A."/>
            <person name="Coyne R.S."/>
            <person name="Wu M."/>
            <person name="Wu D."/>
            <person name="Thiagarajan M."/>
            <person name="Wortman J.R."/>
            <person name="Badger J.H."/>
            <person name="Ren Q."/>
            <person name="Amedeo P."/>
            <person name="Jones K.M."/>
            <person name="Tallon L.J."/>
            <person name="Delcher A.L."/>
            <person name="Salzberg S.L."/>
            <person name="Silva J.C."/>
            <person name="Haas B.J."/>
            <person name="Majoros W.H."/>
            <person name="Farzad M."/>
            <person name="Carlton J.M."/>
            <person name="Smith R.K. Jr."/>
            <person name="Garg J."/>
            <person name="Pearlman R.E."/>
            <person name="Karrer K.M."/>
            <person name="Sun L."/>
            <person name="Manning G."/>
            <person name="Elde N.C."/>
            <person name="Turkewitz A.P."/>
            <person name="Asai D.J."/>
            <person name="Wilkes D.E."/>
            <person name="Wang Y."/>
            <person name="Cai H."/>
            <person name="Collins K."/>
            <person name="Stewart B.A."/>
            <person name="Lee S.R."/>
            <person name="Wilamowska K."/>
            <person name="Weinberg Z."/>
            <person name="Ruzzo W.L."/>
            <person name="Wloga D."/>
            <person name="Gaertig J."/>
            <person name="Frankel J."/>
            <person name="Tsao C.-C."/>
            <person name="Gorovsky M.A."/>
            <person name="Keeling P.J."/>
            <person name="Waller R.F."/>
            <person name="Patron N.J."/>
            <person name="Cherry J.M."/>
            <person name="Stover N.A."/>
            <person name="Krieger C.J."/>
            <person name="del Toro C."/>
            <person name="Ryder H.F."/>
            <person name="Williamson S.C."/>
            <person name="Barbeau R.A."/>
            <person name="Hamilton E.P."/>
            <person name="Orias E."/>
        </authorList>
    </citation>
    <scope>NUCLEOTIDE SEQUENCE [LARGE SCALE GENOMIC DNA]</scope>
    <source>
        <strain evidence="12">SB210</strain>
    </source>
</reference>
<dbReference type="GeneID" id="7837497"/>
<dbReference type="Proteomes" id="UP000009168">
    <property type="component" value="Unassembled WGS sequence"/>
</dbReference>
<protein>
    <recommendedName>
        <fullName evidence="3">Diphthine--ammonia ligase</fullName>
        <ecNumber evidence="2">6.3.1.14</ecNumber>
    </recommendedName>
    <alternativeName>
        <fullName evidence="7">Diphthamide synthase</fullName>
    </alternativeName>
    <alternativeName>
        <fullName evidence="8">Diphthamide synthetase</fullName>
    </alternativeName>
</protein>
<dbReference type="InterPro" id="IPR002761">
    <property type="entry name" value="Diphthami_syn_dom"/>
</dbReference>
<dbReference type="KEGG" id="tet:TTHERM_00191860"/>
<gene>
    <name evidence="11" type="ORF">TTHERM_00191860</name>
</gene>
<evidence type="ECO:0000256" key="9">
    <source>
        <dbReference type="ARBA" id="ARBA00048108"/>
    </source>
</evidence>
<dbReference type="EC" id="6.3.1.14" evidence="2"/>
<keyword evidence="5" id="KW-0547">Nucleotide-binding</keyword>
<dbReference type="GO" id="GO:0017178">
    <property type="term" value="F:diphthine-ammonia ligase activity"/>
    <property type="evidence" value="ECO:0007669"/>
    <property type="project" value="UniProtKB-EC"/>
</dbReference>
<proteinExistence type="predicted"/>
<dbReference type="PANTHER" id="PTHR12196">
    <property type="entry name" value="DOMAIN OF UNKNOWN FUNCTION 71 DUF71 -CONTAINING PROTEIN"/>
    <property type="match status" value="1"/>
</dbReference>
<dbReference type="InterPro" id="IPR014729">
    <property type="entry name" value="Rossmann-like_a/b/a_fold"/>
</dbReference>
<dbReference type="InterPro" id="IPR030662">
    <property type="entry name" value="DPH6/MJ0570"/>
</dbReference>
<dbReference type="InParanoid" id="I7LV25"/>
<organism evidence="11 12">
    <name type="scientific">Tetrahymena thermophila (strain SB210)</name>
    <dbReference type="NCBI Taxonomy" id="312017"/>
    <lineage>
        <taxon>Eukaryota</taxon>
        <taxon>Sar</taxon>
        <taxon>Alveolata</taxon>
        <taxon>Ciliophora</taxon>
        <taxon>Intramacronucleata</taxon>
        <taxon>Oligohymenophorea</taxon>
        <taxon>Hymenostomatida</taxon>
        <taxon>Tetrahymenina</taxon>
        <taxon>Tetrahymenidae</taxon>
        <taxon>Tetrahymena</taxon>
    </lineage>
</organism>
<name>I7LV25_TETTS</name>
<dbReference type="Gene3D" id="3.90.1490.10">
    <property type="entry name" value="putative n-type atp pyrophosphatase, domain 2"/>
    <property type="match status" value="1"/>
</dbReference>
<keyword evidence="6" id="KW-0067">ATP-binding</keyword>
<evidence type="ECO:0000256" key="3">
    <source>
        <dbReference type="ARBA" id="ARBA00018426"/>
    </source>
</evidence>
<dbReference type="GO" id="GO:0005524">
    <property type="term" value="F:ATP binding"/>
    <property type="evidence" value="ECO:0007669"/>
    <property type="project" value="UniProtKB-KW"/>
</dbReference>
<dbReference type="Gene3D" id="3.40.50.620">
    <property type="entry name" value="HUPs"/>
    <property type="match status" value="1"/>
</dbReference>
<evidence type="ECO:0000256" key="8">
    <source>
        <dbReference type="ARBA" id="ARBA00031552"/>
    </source>
</evidence>
<keyword evidence="12" id="KW-1185">Reference proteome</keyword>
<dbReference type="CDD" id="cd01994">
    <property type="entry name" value="AANH_PF0828-like"/>
    <property type="match status" value="1"/>
</dbReference>
<evidence type="ECO:0000259" key="10">
    <source>
        <dbReference type="Pfam" id="PF01902"/>
    </source>
</evidence>
<dbReference type="PANTHER" id="PTHR12196:SF2">
    <property type="entry name" value="DIPHTHINE--AMMONIA LIGASE"/>
    <property type="match status" value="1"/>
</dbReference>
<accession>I7LV25</accession>
<evidence type="ECO:0000313" key="11">
    <source>
        <dbReference type="EMBL" id="EAR96517.2"/>
    </source>
</evidence>
<keyword evidence="4 11" id="KW-0436">Ligase</keyword>
<sequence length="256" mass="28788">MTDFAPMKFIALVSGGKDSIFNIHKCVAQGHTLVAIANLYPAEIGMEKDSYMYQSVGTNMIDAIGECLGVPVIRKQLKGKPVVLDLEYTGTNEEKSQDEVEDLYEILKEAKEKWDFKGVSSGAIASTYQKLRVEDVCKRLGLVSLAYLWGRDQQELLKEMVDQGMNSILIKVASFGLGKDHLGLSLRDNYDKIVALNAKFHLNVCGEGGEYESLTLDSPLYKKRIIIKESEVHVHSEDEYAPVYYLFIKSYELQDK</sequence>
<dbReference type="EMBL" id="GG662693">
    <property type="protein sequence ID" value="EAR96517.2"/>
    <property type="molecule type" value="Genomic_DNA"/>
</dbReference>
<dbReference type="PIRSF" id="PIRSF039123">
    <property type="entry name" value="Diphthamide_synthase"/>
    <property type="match status" value="1"/>
</dbReference>
<evidence type="ECO:0000313" key="12">
    <source>
        <dbReference type="Proteomes" id="UP000009168"/>
    </source>
</evidence>
<comment type="pathway">
    <text evidence="1">Protein modification; peptidyl-diphthamide biosynthesis.</text>
</comment>
<dbReference type="FunFam" id="3.40.50.620:FF:000145">
    <property type="entry name" value="ATP-binding domain containing protein"/>
    <property type="match status" value="1"/>
</dbReference>
<dbReference type="STRING" id="312017.I7LV25"/>
<dbReference type="AlphaFoldDB" id="I7LV25"/>
<comment type="catalytic activity">
    <reaction evidence="9">
        <text>diphthine-[translation elongation factor 2] + NH4(+) + ATP = diphthamide-[translation elongation factor 2] + AMP + diphosphate + H(+)</text>
        <dbReference type="Rhea" id="RHEA:19753"/>
        <dbReference type="Rhea" id="RHEA-COMP:10172"/>
        <dbReference type="Rhea" id="RHEA-COMP:10174"/>
        <dbReference type="ChEBI" id="CHEBI:15378"/>
        <dbReference type="ChEBI" id="CHEBI:16692"/>
        <dbReference type="ChEBI" id="CHEBI:28938"/>
        <dbReference type="ChEBI" id="CHEBI:30616"/>
        <dbReference type="ChEBI" id="CHEBI:33019"/>
        <dbReference type="ChEBI" id="CHEBI:82696"/>
        <dbReference type="ChEBI" id="CHEBI:456215"/>
        <dbReference type="EC" id="6.3.1.14"/>
    </reaction>
</comment>
<dbReference type="SUPFAM" id="SSF52402">
    <property type="entry name" value="Adenine nucleotide alpha hydrolases-like"/>
    <property type="match status" value="1"/>
</dbReference>
<dbReference type="OrthoDB" id="686384at2759"/>
<dbReference type="FunFam" id="3.90.1490.10:FF:000001">
    <property type="entry name" value="Diphthine--ammonia ligase"/>
    <property type="match status" value="1"/>
</dbReference>
<evidence type="ECO:0000256" key="6">
    <source>
        <dbReference type="ARBA" id="ARBA00022840"/>
    </source>
</evidence>
<dbReference type="FunCoup" id="I7LV25">
    <property type="interactions" value="57"/>
</dbReference>
<dbReference type="Pfam" id="PF01902">
    <property type="entry name" value="Diphthami_syn_2"/>
    <property type="match status" value="1"/>
</dbReference>
<dbReference type="GO" id="GO:0017183">
    <property type="term" value="P:protein histidyl modification to diphthamide"/>
    <property type="evidence" value="ECO:0007669"/>
    <property type="project" value="TreeGrafter"/>
</dbReference>
<feature type="domain" description="Diphthamide synthase" evidence="10">
    <location>
        <begin position="7"/>
        <end position="240"/>
    </location>
</feature>